<dbReference type="EMBL" id="JBBNAF010000008">
    <property type="protein sequence ID" value="KAK9120437.1"/>
    <property type="molecule type" value="Genomic_DNA"/>
</dbReference>
<name>A0AAP0ITH1_9MAGN</name>
<evidence type="ECO:0000313" key="3">
    <source>
        <dbReference type="EMBL" id="KAK9120437.1"/>
    </source>
</evidence>
<dbReference type="Proteomes" id="UP001420932">
    <property type="component" value="Unassembled WGS sequence"/>
</dbReference>
<feature type="region of interest" description="Disordered" evidence="2">
    <location>
        <begin position="416"/>
        <end position="492"/>
    </location>
</feature>
<evidence type="ECO:0000256" key="2">
    <source>
        <dbReference type="SAM" id="MobiDB-lite"/>
    </source>
</evidence>
<organism evidence="3 4">
    <name type="scientific">Stephania yunnanensis</name>
    <dbReference type="NCBI Taxonomy" id="152371"/>
    <lineage>
        <taxon>Eukaryota</taxon>
        <taxon>Viridiplantae</taxon>
        <taxon>Streptophyta</taxon>
        <taxon>Embryophyta</taxon>
        <taxon>Tracheophyta</taxon>
        <taxon>Spermatophyta</taxon>
        <taxon>Magnoliopsida</taxon>
        <taxon>Ranunculales</taxon>
        <taxon>Menispermaceae</taxon>
        <taxon>Menispermoideae</taxon>
        <taxon>Cissampelideae</taxon>
        <taxon>Stephania</taxon>
    </lineage>
</organism>
<keyword evidence="4" id="KW-1185">Reference proteome</keyword>
<feature type="region of interest" description="Disordered" evidence="2">
    <location>
        <begin position="18"/>
        <end position="41"/>
    </location>
</feature>
<dbReference type="AlphaFoldDB" id="A0AAP0ITH1"/>
<proteinExistence type="predicted"/>
<evidence type="ECO:0000313" key="4">
    <source>
        <dbReference type="Proteomes" id="UP001420932"/>
    </source>
</evidence>
<comment type="caution">
    <text evidence="3">The sequence shown here is derived from an EMBL/GenBank/DDBJ whole genome shotgun (WGS) entry which is preliminary data.</text>
</comment>
<feature type="coiled-coil region" evidence="1">
    <location>
        <begin position="500"/>
        <end position="562"/>
    </location>
</feature>
<feature type="compositionally biased region" description="Basic and acidic residues" evidence="2">
    <location>
        <begin position="432"/>
        <end position="452"/>
    </location>
</feature>
<evidence type="ECO:0000256" key="1">
    <source>
        <dbReference type="SAM" id="Coils"/>
    </source>
</evidence>
<feature type="compositionally biased region" description="Basic and acidic residues" evidence="2">
    <location>
        <begin position="481"/>
        <end position="491"/>
    </location>
</feature>
<feature type="compositionally biased region" description="Polar residues" evidence="2">
    <location>
        <begin position="416"/>
        <end position="431"/>
    </location>
</feature>
<protein>
    <recommendedName>
        <fullName evidence="5">Protein CYCLOPS</fullName>
    </recommendedName>
</protein>
<reference evidence="3 4" key="1">
    <citation type="submission" date="2024-01" db="EMBL/GenBank/DDBJ databases">
        <title>Genome assemblies of Stephania.</title>
        <authorList>
            <person name="Yang L."/>
        </authorList>
    </citation>
    <scope>NUCLEOTIDE SEQUENCE [LARGE SCALE GENOMIC DNA]</scope>
    <source>
        <strain evidence="3">YNDBR</strain>
        <tissue evidence="3">Leaf</tissue>
    </source>
</reference>
<sequence length="566" mass="62555">MIGDGNGKGLVDDDSLIEIEGSHPSPSLFPSQTGPRRDAEKNSMELEGTGMCSDMYRNTSEEIFLKCLMESSIGMPTPTMDMLGFRNLSQSFRADSEELFNSWLTNGEASGHNSTNIVHRTRQASRRISTELSALSNQHGAPIHKKCGNSNDISLAQNVVNQHSNDQSQQMIRNVMEKEIQASNRYLAKAWFHSSQSMTRSRSSELRKRYAAMQNFHTSIGVEALQEPSGLGVDRENQNFMTTNFCDVSMSDAPQQLETFTSPSNSSTSHFSNPPAAVDAVSSVVSMLKGTLERKKLSNQLEKESAEGTSFGFYGAQEVKQNSTSNQGLENNLIVQSGNYQAVSAIQMKSSRSLQTVNGSIDFDMDGFAAPANRVHIVTVSQERAQSESSTAAPVPSTGFEVCDGSINSGQTLSVSECSRKQVGNRSLDSGSKNKEFRERILENNLKDDRKKGSLVRMGSVTSGGSGDKGDPTKKRRVERSRKMAEAKERNMTPVVSADMQSILKRCENLEKEVRSLKLNLSFMNRKDSEQTKQIEELQKQNEDLADEKERLLEEIERIISDSGKM</sequence>
<dbReference type="GO" id="GO:0043565">
    <property type="term" value="F:sequence-specific DNA binding"/>
    <property type="evidence" value="ECO:0007669"/>
    <property type="project" value="InterPro"/>
</dbReference>
<dbReference type="PANTHER" id="PTHR36890">
    <property type="entry name" value="PROTEIN CYCLOPS"/>
    <property type="match status" value="1"/>
</dbReference>
<gene>
    <name evidence="3" type="ORF">Syun_018054</name>
</gene>
<evidence type="ECO:0008006" key="5">
    <source>
        <dbReference type="Google" id="ProtNLM"/>
    </source>
</evidence>
<feature type="compositionally biased region" description="Polar residues" evidence="2">
    <location>
        <begin position="24"/>
        <end position="34"/>
    </location>
</feature>
<dbReference type="PANTHER" id="PTHR36890:SF1">
    <property type="entry name" value="PROTEIN CYCLOPS"/>
    <property type="match status" value="1"/>
</dbReference>
<dbReference type="GO" id="GO:0036377">
    <property type="term" value="P:arbuscular mycorrhizal association"/>
    <property type="evidence" value="ECO:0007669"/>
    <property type="project" value="InterPro"/>
</dbReference>
<dbReference type="InterPro" id="IPR040036">
    <property type="entry name" value="CYCLOPS"/>
</dbReference>
<accession>A0AAP0ITH1</accession>
<dbReference type="GO" id="GO:0005634">
    <property type="term" value="C:nucleus"/>
    <property type="evidence" value="ECO:0007669"/>
    <property type="project" value="InterPro"/>
</dbReference>
<keyword evidence="1" id="KW-0175">Coiled coil</keyword>